<dbReference type="SMART" id="SM00849">
    <property type="entry name" value="Lactamase_B"/>
    <property type="match status" value="1"/>
</dbReference>
<dbReference type="InterPro" id="IPR035681">
    <property type="entry name" value="ComA-like_MBL"/>
</dbReference>
<gene>
    <name evidence="8" type="ORF">HMPREF9698_00208</name>
</gene>
<dbReference type="EMBL" id="AGXA01000004">
    <property type="protein sequence ID" value="EKU94176.1"/>
    <property type="molecule type" value="Genomic_DNA"/>
</dbReference>
<evidence type="ECO:0000256" key="6">
    <source>
        <dbReference type="SAM" id="Phobius"/>
    </source>
</evidence>
<feature type="transmembrane region" description="Helical" evidence="6">
    <location>
        <begin position="34"/>
        <end position="52"/>
    </location>
</feature>
<feature type="transmembrane region" description="Helical" evidence="6">
    <location>
        <begin position="371"/>
        <end position="397"/>
    </location>
</feature>
<dbReference type="SUPFAM" id="SSF56281">
    <property type="entry name" value="Metallo-hydrolase/oxidoreductase"/>
    <property type="match status" value="1"/>
</dbReference>
<dbReference type="PANTHER" id="PTHR30619:SF1">
    <property type="entry name" value="RECOMBINATION PROTEIN 2"/>
    <property type="match status" value="1"/>
</dbReference>
<evidence type="ECO:0000313" key="8">
    <source>
        <dbReference type="EMBL" id="EKU94176.1"/>
    </source>
</evidence>
<reference evidence="8 9" key="1">
    <citation type="submission" date="2012-09" db="EMBL/GenBank/DDBJ databases">
        <title>The Genome Sequence of Alloiococcus otitis ATCC 51267.</title>
        <authorList>
            <consortium name="The Broad Institute Genome Sequencing Platform"/>
            <person name="Earl A."/>
            <person name="Ward D."/>
            <person name="Feldgarden M."/>
            <person name="Gevers D."/>
            <person name="Huys G."/>
            <person name="Walker B."/>
            <person name="Young S.K."/>
            <person name="Zeng Q."/>
            <person name="Gargeya S."/>
            <person name="Fitzgerald M."/>
            <person name="Haas B."/>
            <person name="Abouelleil A."/>
            <person name="Alvarado L."/>
            <person name="Arachchi H.M."/>
            <person name="Berlin A.M."/>
            <person name="Chapman S.B."/>
            <person name="Goldberg J."/>
            <person name="Griggs A."/>
            <person name="Gujja S."/>
            <person name="Hansen M."/>
            <person name="Howarth C."/>
            <person name="Imamovic A."/>
            <person name="Larimer J."/>
            <person name="McCowen C."/>
            <person name="Montmayeur A."/>
            <person name="Murphy C."/>
            <person name="Neiman D."/>
            <person name="Pearson M."/>
            <person name="Priest M."/>
            <person name="Roberts A."/>
            <person name="Saif S."/>
            <person name="Shea T."/>
            <person name="Sisk P."/>
            <person name="Sykes S."/>
            <person name="Wortman J."/>
            <person name="Nusbaum C."/>
            <person name="Birren B."/>
        </authorList>
    </citation>
    <scope>NUCLEOTIDE SEQUENCE [LARGE SCALE GENOMIC DNA]</scope>
    <source>
        <strain evidence="8 9">ATCC 51267</strain>
    </source>
</reference>
<keyword evidence="2" id="KW-1003">Cell membrane</keyword>
<feature type="transmembrane region" description="Helical" evidence="6">
    <location>
        <begin position="252"/>
        <end position="277"/>
    </location>
</feature>
<dbReference type="Proteomes" id="UP000009875">
    <property type="component" value="Unassembled WGS sequence"/>
</dbReference>
<feature type="transmembrane region" description="Helical" evidence="6">
    <location>
        <begin position="441"/>
        <end position="460"/>
    </location>
</feature>
<dbReference type="STRING" id="883081.HMPREF9698_00208"/>
<evidence type="ECO:0000256" key="3">
    <source>
        <dbReference type="ARBA" id="ARBA00022692"/>
    </source>
</evidence>
<evidence type="ECO:0000256" key="4">
    <source>
        <dbReference type="ARBA" id="ARBA00022989"/>
    </source>
</evidence>
<dbReference type="GO" id="GO:0005886">
    <property type="term" value="C:plasma membrane"/>
    <property type="evidence" value="ECO:0007669"/>
    <property type="project" value="UniProtKB-SubCell"/>
</dbReference>
<comment type="subcellular location">
    <subcellularLocation>
        <location evidence="1">Cell membrane</location>
        <topology evidence="1">Multi-pass membrane protein</topology>
    </subcellularLocation>
</comment>
<comment type="caution">
    <text evidence="8">The sequence shown here is derived from an EMBL/GenBank/DDBJ whole genome shotgun (WGS) entry which is preliminary data.</text>
</comment>
<dbReference type="CDD" id="cd07731">
    <property type="entry name" value="ComA-like_MBL-fold"/>
    <property type="match status" value="1"/>
</dbReference>
<dbReference type="HOGENOM" id="CLU_010363_2_3_9"/>
<dbReference type="InterPro" id="IPR004797">
    <property type="entry name" value="Competence_ComEC/Rec2"/>
</dbReference>
<keyword evidence="3 6" id="KW-0812">Transmembrane</keyword>
<dbReference type="Pfam" id="PF00753">
    <property type="entry name" value="Lactamase_B"/>
    <property type="match status" value="1"/>
</dbReference>
<evidence type="ECO:0000256" key="5">
    <source>
        <dbReference type="ARBA" id="ARBA00023136"/>
    </source>
</evidence>
<evidence type="ECO:0000313" key="9">
    <source>
        <dbReference type="Proteomes" id="UP000009875"/>
    </source>
</evidence>
<dbReference type="Pfam" id="PF03772">
    <property type="entry name" value="Competence"/>
    <property type="match status" value="1"/>
</dbReference>
<evidence type="ECO:0000256" key="1">
    <source>
        <dbReference type="ARBA" id="ARBA00004651"/>
    </source>
</evidence>
<dbReference type="eggNOG" id="COG0658">
    <property type="taxonomic scope" value="Bacteria"/>
</dbReference>
<dbReference type="eggNOG" id="COG2333">
    <property type="taxonomic scope" value="Bacteria"/>
</dbReference>
<dbReference type="AlphaFoldDB" id="K9EE60"/>
<dbReference type="NCBIfam" id="TIGR00361">
    <property type="entry name" value="ComEC_Rec2"/>
    <property type="match status" value="1"/>
</dbReference>
<protein>
    <recommendedName>
        <fullName evidence="7">Metallo-beta-lactamase domain-containing protein</fullName>
    </recommendedName>
</protein>
<dbReference type="NCBIfam" id="TIGR00360">
    <property type="entry name" value="ComEC_N-term"/>
    <property type="match status" value="1"/>
</dbReference>
<name>K9EE60_9LACT</name>
<feature type="transmembrane region" description="Helical" evidence="6">
    <location>
        <begin position="467"/>
        <end position="486"/>
    </location>
</feature>
<sequence length="768" mass="86576">MVLALACLLGTGHFLAWLVTIFWLGRLLSFNNKKVLSLALLLSALLVFRYNFIKNESSLATDLDQAQGLGLPTTTRLDGDKLTFEAYLPDYQEKVMVHHLFASQAEKESFQIDAIQSFTIQGKLEQAQPNTNINQFNYQSYLARQGIFYIFKAEKLQPLPDSGGQLPLFLYLDRARHQILQGLEDVFIGPVLPYIQTLVFGHQKAMARDQVNLFKELGIIHIISISGLHVDLLVQILSQILSFFRVSRDRSLFFLILVLPLFSLLAGLGTSVFRAVVSNLLYFIFRLKGVNLAKSDAWSITLILALLLNPLVIFGIGFQLSYGISGLLLLIEERQLLKTYKPVNQLLVLNLLVNMFVILFVSYHYFEFPLISYFLNIVFVPIFSLVIFPMVLVTLFLGLVLHQTGFGAWIMAYTNFVLESMEDLLSWVHNYGSFTITPGRLSWPVYLGLAVIFYLVLVYLQAKRKKIWALLGLATLFILGLSSQQFSPLGQVYVFDVGQGDAILVKPPMSASGIMIDTGGQFKWQEKEDWQKRERDFSLARDEIVPTLKSMGISHLEALYLTHGDYDHVGETQALLDHFPVSEIRVSQTTYQSDIIQAFARAGIDFKLVEAGQVYRHHSLTLAVLHPKELTEDSNDASLVLYGKLGGEGWLFTGDIEAGGEETIMASYPNLQIDNLKLAHHGSKTSSGQAFIDHYRPKRAYISAGRLNPYGHPHSEVLDRLEGVGTQVFRTDQAGGLIYTYSDLECLIQLVKKYDQVIKEEGRKTDEN</sequence>
<dbReference type="PANTHER" id="PTHR30619">
    <property type="entry name" value="DNA INTERNALIZATION/COMPETENCE PROTEIN COMEC/REC2"/>
    <property type="match status" value="1"/>
</dbReference>
<feature type="domain" description="Metallo-beta-lactamase" evidence="7">
    <location>
        <begin position="499"/>
        <end position="706"/>
    </location>
</feature>
<feature type="transmembrane region" description="Helical" evidence="6">
    <location>
        <begin position="297"/>
        <end position="330"/>
    </location>
</feature>
<keyword evidence="9" id="KW-1185">Reference proteome</keyword>
<dbReference type="InterPro" id="IPR004477">
    <property type="entry name" value="ComEC_N"/>
</dbReference>
<proteinExistence type="predicted"/>
<dbReference type="InterPro" id="IPR001279">
    <property type="entry name" value="Metallo-B-lactamas"/>
</dbReference>
<feature type="transmembrane region" description="Helical" evidence="6">
    <location>
        <begin position="342"/>
        <end position="365"/>
    </location>
</feature>
<dbReference type="InterPro" id="IPR052159">
    <property type="entry name" value="Competence_DNA_uptake"/>
</dbReference>
<dbReference type="Gene3D" id="3.60.15.10">
    <property type="entry name" value="Ribonuclease Z/Hydroxyacylglutathione hydrolase-like"/>
    <property type="match status" value="1"/>
</dbReference>
<accession>K9EE60</accession>
<dbReference type="GO" id="GO:0030420">
    <property type="term" value="P:establishment of competence for transformation"/>
    <property type="evidence" value="ECO:0007669"/>
    <property type="project" value="InterPro"/>
</dbReference>
<keyword evidence="4 6" id="KW-1133">Transmembrane helix</keyword>
<evidence type="ECO:0000256" key="2">
    <source>
        <dbReference type="ARBA" id="ARBA00022475"/>
    </source>
</evidence>
<keyword evidence="5 6" id="KW-0472">Membrane</keyword>
<dbReference type="InterPro" id="IPR036866">
    <property type="entry name" value="RibonucZ/Hydroxyglut_hydro"/>
</dbReference>
<feature type="transmembrane region" description="Helical" evidence="6">
    <location>
        <begin position="404"/>
        <end position="421"/>
    </location>
</feature>
<organism evidence="8 9">
    <name type="scientific">Alloiococcus otitis ATCC 51267</name>
    <dbReference type="NCBI Taxonomy" id="883081"/>
    <lineage>
        <taxon>Bacteria</taxon>
        <taxon>Bacillati</taxon>
        <taxon>Bacillota</taxon>
        <taxon>Bacilli</taxon>
        <taxon>Lactobacillales</taxon>
        <taxon>Carnobacteriaceae</taxon>
        <taxon>Alloiococcus</taxon>
    </lineage>
</organism>
<evidence type="ECO:0000259" key="7">
    <source>
        <dbReference type="SMART" id="SM00849"/>
    </source>
</evidence>